<feature type="domain" description="Carbohydrate kinase FGGY N-terminal" evidence="7">
    <location>
        <begin position="7"/>
        <end position="283"/>
    </location>
</feature>
<dbReference type="SUPFAM" id="SSF53067">
    <property type="entry name" value="Actin-like ATPase domain"/>
    <property type="match status" value="2"/>
</dbReference>
<evidence type="ECO:0000256" key="5">
    <source>
        <dbReference type="ARBA" id="ARBA00022935"/>
    </source>
</evidence>
<reference evidence="9 10" key="1">
    <citation type="submission" date="2015-09" db="EMBL/GenBank/DDBJ databases">
        <title>Sorangium comparison.</title>
        <authorList>
            <person name="Zaburannyi N."/>
            <person name="Bunk B."/>
            <person name="Overmann J."/>
            <person name="Mueller R."/>
        </authorList>
    </citation>
    <scope>NUCLEOTIDE SEQUENCE [LARGE SCALE GENOMIC DNA]</scope>
    <source>
        <strain evidence="9 10">So ceGT47</strain>
    </source>
</reference>
<keyword evidence="2" id="KW-0547">Nucleotide-binding</keyword>
<organism evidence="9 10">
    <name type="scientific">Sorangium cellulosum</name>
    <name type="common">Polyangium cellulosum</name>
    <dbReference type="NCBI Taxonomy" id="56"/>
    <lineage>
        <taxon>Bacteria</taxon>
        <taxon>Pseudomonadati</taxon>
        <taxon>Myxococcota</taxon>
        <taxon>Polyangia</taxon>
        <taxon>Polyangiales</taxon>
        <taxon>Polyangiaceae</taxon>
        <taxon>Sorangium</taxon>
    </lineage>
</organism>
<keyword evidence="6" id="KW-0119">Carbohydrate metabolism</keyword>
<dbReference type="Proteomes" id="UP000295781">
    <property type="component" value="Chromosome"/>
</dbReference>
<keyword evidence="3 9" id="KW-0418">Kinase</keyword>
<sequence length="576" mass="61503">MRAGTFVIGIDFGTDSVRSVVADARDGEIAGVAVAPYARWAQGLYCDPRANRFRQHPLDYLEALEVSVRSALRQAGGDVASRVRGIAVDTTGSTPVLAGAKGTPLALCAGFEEDPDAMFILWKDHTAVAEAARINHVARTWGGVDYTKFSGGVYSAEWFWAKALHVIEANPTVARAAVTVLEHCDWIPAVLTGTTDLARIKRSRCAAGHKAMWHPEFDGYPSNEFLAKLNPRLPALRATLGAQTFTADTPFGTISPEWAARLGLPDDVVVAVGAFDAHMGAVGGDIRPHQLLKVMGTSTCDMLVVPKTGAPEILVAGICGQVDGSILPGAIGYEAGQSAFGDVFAWFKQLLGWPLRAVLPALPCAGESSREALADAVRRAALADALLEEIIPALERAAAAIPPSRRPVLALDWLNGRRTPDADQRLRGAIAGLDLATDAPRIYRALVEAVAFGSRAIVERFRSQGIRIDGAIGIGGVARKSPLTMQVLADVLDMTVEVRAGEQPVALGAAMFAATAAGLHAAVEDAQRAMAPETEARYRPDPARARLYDALYRDYIQLGSFVERELTQQGYHEEST</sequence>
<dbReference type="Gene3D" id="3.30.420.40">
    <property type="match status" value="2"/>
</dbReference>
<dbReference type="PANTHER" id="PTHR43435:SF4">
    <property type="entry name" value="FGGY CARBOHYDRATE KINASE DOMAIN-CONTAINING PROTEIN"/>
    <property type="match status" value="1"/>
</dbReference>
<evidence type="ECO:0000313" key="9">
    <source>
        <dbReference type="EMBL" id="AUX27873.1"/>
    </source>
</evidence>
<evidence type="ECO:0000313" key="10">
    <source>
        <dbReference type="Proteomes" id="UP000295781"/>
    </source>
</evidence>
<keyword evidence="4" id="KW-0067">ATP-binding</keyword>
<dbReference type="NCBIfam" id="NF003154">
    <property type="entry name" value="PRK04123.1"/>
    <property type="match status" value="1"/>
</dbReference>
<accession>A0A4P2QF98</accession>
<proteinExistence type="predicted"/>
<dbReference type="PIRSF" id="PIRSF000538">
    <property type="entry name" value="GlpK"/>
    <property type="match status" value="1"/>
</dbReference>
<gene>
    <name evidence="9" type="primary">araB</name>
    <name evidence="9" type="ORF">SOCEGT47_084730</name>
</gene>
<dbReference type="GO" id="GO:0019150">
    <property type="term" value="F:D-ribulokinase activity"/>
    <property type="evidence" value="ECO:0007669"/>
    <property type="project" value="TreeGrafter"/>
</dbReference>
<dbReference type="AlphaFoldDB" id="A0A4P2QF98"/>
<dbReference type="InterPro" id="IPR043129">
    <property type="entry name" value="ATPase_NBD"/>
</dbReference>
<evidence type="ECO:0000259" key="8">
    <source>
        <dbReference type="Pfam" id="PF02782"/>
    </source>
</evidence>
<dbReference type="InterPro" id="IPR018484">
    <property type="entry name" value="FGGY_N"/>
</dbReference>
<dbReference type="GO" id="GO:0008741">
    <property type="term" value="F:ribulokinase activity"/>
    <property type="evidence" value="ECO:0007669"/>
    <property type="project" value="UniProtKB-EC"/>
</dbReference>
<dbReference type="EMBL" id="CP012670">
    <property type="protein sequence ID" value="AUX27873.1"/>
    <property type="molecule type" value="Genomic_DNA"/>
</dbReference>
<dbReference type="GO" id="GO:0005737">
    <property type="term" value="C:cytoplasm"/>
    <property type="evidence" value="ECO:0007669"/>
    <property type="project" value="TreeGrafter"/>
</dbReference>
<dbReference type="GO" id="GO:0005524">
    <property type="term" value="F:ATP binding"/>
    <property type="evidence" value="ECO:0007669"/>
    <property type="project" value="UniProtKB-KW"/>
</dbReference>
<protein>
    <submittedName>
        <fullName evidence="9">Ribulokinase</fullName>
        <ecNumber evidence="9">2.7.1.16</ecNumber>
    </submittedName>
</protein>
<evidence type="ECO:0000256" key="1">
    <source>
        <dbReference type="ARBA" id="ARBA00022679"/>
    </source>
</evidence>
<dbReference type="InterPro" id="IPR005929">
    <property type="entry name" value="Ribulokinase"/>
</dbReference>
<dbReference type="InterPro" id="IPR018485">
    <property type="entry name" value="FGGY_C"/>
</dbReference>
<keyword evidence="1 9" id="KW-0808">Transferase</keyword>
<dbReference type="EC" id="2.7.1.16" evidence="9"/>
<feature type="domain" description="Carbohydrate kinase FGGY C-terminal" evidence="8">
    <location>
        <begin position="293"/>
        <end position="517"/>
    </location>
</feature>
<dbReference type="Pfam" id="PF00370">
    <property type="entry name" value="FGGY_N"/>
    <property type="match status" value="1"/>
</dbReference>
<dbReference type="OrthoDB" id="9805576at2"/>
<evidence type="ECO:0000259" key="7">
    <source>
        <dbReference type="Pfam" id="PF00370"/>
    </source>
</evidence>
<dbReference type="RefSeq" id="WP_129356330.1">
    <property type="nucleotide sequence ID" value="NZ_CP012670.1"/>
</dbReference>
<name>A0A4P2QF98_SORCE</name>
<evidence type="ECO:0000256" key="3">
    <source>
        <dbReference type="ARBA" id="ARBA00022777"/>
    </source>
</evidence>
<dbReference type="PANTHER" id="PTHR43435">
    <property type="entry name" value="RIBULOKINASE"/>
    <property type="match status" value="1"/>
</dbReference>
<dbReference type="Pfam" id="PF02782">
    <property type="entry name" value="FGGY_C"/>
    <property type="match status" value="1"/>
</dbReference>
<evidence type="ECO:0000256" key="6">
    <source>
        <dbReference type="ARBA" id="ARBA00023277"/>
    </source>
</evidence>
<evidence type="ECO:0000256" key="4">
    <source>
        <dbReference type="ARBA" id="ARBA00022840"/>
    </source>
</evidence>
<dbReference type="InterPro" id="IPR000577">
    <property type="entry name" value="Carb_kinase_FGGY"/>
</dbReference>
<dbReference type="CDD" id="cd07781">
    <property type="entry name" value="ASKHA_NBD_FGGY_L-RBK"/>
    <property type="match status" value="1"/>
</dbReference>
<evidence type="ECO:0000256" key="2">
    <source>
        <dbReference type="ARBA" id="ARBA00022741"/>
    </source>
</evidence>
<keyword evidence="5" id="KW-0054">Arabinose catabolism</keyword>
<dbReference type="GO" id="GO:0019569">
    <property type="term" value="P:L-arabinose catabolic process to D-xylulose 5-phosphate"/>
    <property type="evidence" value="ECO:0007669"/>
    <property type="project" value="InterPro"/>
</dbReference>